<dbReference type="GO" id="GO:0008033">
    <property type="term" value="P:tRNA processing"/>
    <property type="evidence" value="ECO:0007669"/>
    <property type="project" value="InterPro"/>
</dbReference>
<name>A0A1E3ICK1_9TREE</name>
<dbReference type="PANTHER" id="PTHR28272">
    <property type="entry name" value="RIBONUCLEASES P/MRP PROTEIN SUBUNIT POP3"/>
    <property type="match status" value="1"/>
</dbReference>
<feature type="compositionally biased region" description="Basic and acidic residues" evidence="2">
    <location>
        <begin position="437"/>
        <end position="451"/>
    </location>
</feature>
<feature type="compositionally biased region" description="Polar residues" evidence="2">
    <location>
        <begin position="17"/>
        <end position="29"/>
    </location>
</feature>
<reference evidence="3" key="3">
    <citation type="submission" date="2024-01" db="EMBL/GenBank/DDBJ databases">
        <authorList>
            <person name="Coelho M.A."/>
            <person name="David-Palma M."/>
            <person name="Shea T."/>
            <person name="Sun S."/>
            <person name="Cuomo C.A."/>
            <person name="Heitman J."/>
        </authorList>
    </citation>
    <scope>NUCLEOTIDE SEQUENCE</scope>
    <source>
        <strain evidence="3">CBS 7841</strain>
    </source>
</reference>
<dbReference type="GO" id="GO:0005829">
    <property type="term" value="C:cytosol"/>
    <property type="evidence" value="ECO:0007669"/>
    <property type="project" value="TreeGrafter"/>
</dbReference>
<reference evidence="3" key="2">
    <citation type="journal article" date="2022" name="Elife">
        <title>Obligate sexual reproduction of a homothallic fungus closely related to the Cryptococcus pathogenic species complex.</title>
        <authorList>
            <person name="Passer A.R."/>
            <person name="Clancey S.A."/>
            <person name="Shea T."/>
            <person name="David-Palma M."/>
            <person name="Averette A.F."/>
            <person name="Boekhout T."/>
            <person name="Porcel B.M."/>
            <person name="Nowrousian M."/>
            <person name="Cuomo C.A."/>
            <person name="Sun S."/>
            <person name="Heitman J."/>
            <person name="Coelho M.A."/>
        </authorList>
    </citation>
    <scope>NUCLEOTIDE SEQUENCE</scope>
    <source>
        <strain evidence="3">CBS 7841</strain>
    </source>
</reference>
<evidence type="ECO:0000256" key="1">
    <source>
        <dbReference type="SAM" id="Coils"/>
    </source>
</evidence>
<feature type="compositionally biased region" description="Low complexity" evidence="2">
    <location>
        <begin position="232"/>
        <end position="254"/>
    </location>
</feature>
<feature type="region of interest" description="Disordered" evidence="2">
    <location>
        <begin position="1"/>
        <end position="46"/>
    </location>
</feature>
<dbReference type="RefSeq" id="XP_066070834.1">
    <property type="nucleotide sequence ID" value="XM_066214737.1"/>
</dbReference>
<proteinExistence type="predicted"/>
<feature type="compositionally biased region" description="Basic residues" evidence="2">
    <location>
        <begin position="452"/>
        <end position="462"/>
    </location>
</feature>
<organism evidence="3 4">
    <name type="scientific">Cryptococcus depauperatus CBS 7841</name>
    <dbReference type="NCBI Taxonomy" id="1295531"/>
    <lineage>
        <taxon>Eukaryota</taxon>
        <taxon>Fungi</taxon>
        <taxon>Dikarya</taxon>
        <taxon>Basidiomycota</taxon>
        <taxon>Agaricomycotina</taxon>
        <taxon>Tremellomycetes</taxon>
        <taxon>Tremellales</taxon>
        <taxon>Cryptococcaceae</taxon>
        <taxon>Cryptococcus</taxon>
    </lineage>
</organism>
<dbReference type="GO" id="GO:0005655">
    <property type="term" value="C:nucleolar ribonuclease P complex"/>
    <property type="evidence" value="ECO:0007669"/>
    <property type="project" value="TreeGrafter"/>
</dbReference>
<dbReference type="GO" id="GO:0034965">
    <property type="term" value="P:intronic box C/D snoRNA processing"/>
    <property type="evidence" value="ECO:0007669"/>
    <property type="project" value="TreeGrafter"/>
</dbReference>
<evidence type="ECO:0000313" key="3">
    <source>
        <dbReference type="EMBL" id="WVN90134.1"/>
    </source>
</evidence>
<dbReference type="KEGG" id="cdep:91089578"/>
<dbReference type="GO" id="GO:0000171">
    <property type="term" value="F:ribonuclease MRP activity"/>
    <property type="evidence" value="ECO:0007669"/>
    <property type="project" value="TreeGrafter"/>
</dbReference>
<gene>
    <name evidence="3" type="ORF">L203_105369</name>
</gene>
<dbReference type="PANTHER" id="PTHR28272:SF1">
    <property type="entry name" value="RIBONUCLEASES P_MRP PROTEIN SUBUNIT POP3"/>
    <property type="match status" value="1"/>
</dbReference>
<feature type="compositionally biased region" description="Basic and acidic residues" evidence="2">
    <location>
        <begin position="151"/>
        <end position="171"/>
    </location>
</feature>
<dbReference type="AlphaFoldDB" id="A0A1E3ICK1"/>
<feature type="region of interest" description="Disordered" evidence="2">
    <location>
        <begin position="430"/>
        <end position="462"/>
    </location>
</feature>
<accession>A0A1E3ICK1</accession>
<dbReference type="Proteomes" id="UP000094043">
    <property type="component" value="Chromosome 7"/>
</dbReference>
<dbReference type="VEuPathDB" id="FungiDB:L203_04044"/>
<dbReference type="GO" id="GO:0000172">
    <property type="term" value="C:ribonuclease MRP complex"/>
    <property type="evidence" value="ECO:0007669"/>
    <property type="project" value="TreeGrafter"/>
</dbReference>
<dbReference type="OrthoDB" id="20109at2759"/>
<evidence type="ECO:0000313" key="4">
    <source>
        <dbReference type="Proteomes" id="UP000094043"/>
    </source>
</evidence>
<dbReference type="EMBL" id="CP143790">
    <property type="protein sequence ID" value="WVN90134.1"/>
    <property type="molecule type" value="Genomic_DNA"/>
</dbReference>
<feature type="coiled-coil region" evidence="1">
    <location>
        <begin position="183"/>
        <end position="210"/>
    </location>
</feature>
<keyword evidence="4" id="KW-1185">Reference proteome</keyword>
<keyword evidence="1" id="KW-0175">Coiled coil</keyword>
<protein>
    <submittedName>
        <fullName evidence="3">Uncharacterized protein</fullName>
    </submittedName>
</protein>
<reference evidence="3" key="1">
    <citation type="submission" date="2016-06" db="EMBL/GenBank/DDBJ databases">
        <authorList>
            <person name="Cuomo C."/>
            <person name="Litvintseva A."/>
            <person name="Heitman J."/>
            <person name="Chen Y."/>
            <person name="Sun S."/>
            <person name="Springer D."/>
            <person name="Dromer F."/>
            <person name="Young S."/>
            <person name="Zeng Q."/>
            <person name="Chapman S."/>
            <person name="Gujja S."/>
            <person name="Saif S."/>
            <person name="Birren B."/>
        </authorList>
    </citation>
    <scope>NUCLEOTIDE SEQUENCE</scope>
    <source>
        <strain evidence="3">CBS 7841</strain>
    </source>
</reference>
<sequence>MTFSTTNSKLKVHPSAPVQTAEGNKTIRSQSKKEKSAVKQDTDERAELSKDVQKAVLASPLTVAWPNISRHLQTTVLHRLKELIPAEVAEYHVSRARCHQKSKRRKRACKNADKKVETNNANSLNPKDPTVIPIEMDSCIDDIHLAREELETNSEKKRKRAIGEQEKDLPRHGQKPKVLSCLVFGINEVIKALERQIDELKLQILVMGDALNADQPGRPFHKDNLLPTAPRSSSPFSDNESSNNDDQQSHQRQSTAPVNYIIVPLFSINPQALVNPIPQYCANYNALVYQHAQLSKTVRTRIKKTDLGDIIGEEREEVRVVPLGNVEKELAEMAGLRRLASIGLRLSHPAINRIRDLLPKNVLHPPRYSITLPYPTSNLTIHADGNDKITPSQVKENIKQAAKGSSRPIPLVHYAPLHVKGIMTKMPVDSAARKAKRIEQVRKKRTEAKMKKAEKKAKGQKA</sequence>
<dbReference type="InterPro" id="IPR013241">
    <property type="entry name" value="RNase_P_Pop3"/>
</dbReference>
<dbReference type="GO" id="GO:0006364">
    <property type="term" value="P:rRNA processing"/>
    <property type="evidence" value="ECO:0007669"/>
    <property type="project" value="InterPro"/>
</dbReference>
<feature type="region of interest" description="Disordered" evidence="2">
    <location>
        <begin position="102"/>
        <end position="130"/>
    </location>
</feature>
<evidence type="ECO:0000256" key="2">
    <source>
        <dbReference type="SAM" id="MobiDB-lite"/>
    </source>
</evidence>
<feature type="region of interest" description="Disordered" evidence="2">
    <location>
        <begin position="151"/>
        <end position="172"/>
    </location>
</feature>
<dbReference type="GeneID" id="91089578"/>
<feature type="compositionally biased region" description="Basic and acidic residues" evidence="2">
    <location>
        <begin position="31"/>
        <end position="46"/>
    </location>
</feature>
<feature type="region of interest" description="Disordered" evidence="2">
    <location>
        <begin position="216"/>
        <end position="254"/>
    </location>
</feature>
<dbReference type="GO" id="GO:0004526">
    <property type="term" value="F:ribonuclease P activity"/>
    <property type="evidence" value="ECO:0007669"/>
    <property type="project" value="TreeGrafter"/>
</dbReference>